<comment type="similarity">
    <text evidence="1">Belongs to the protease inhibitor I11 (ecotin) family.</text>
</comment>
<sequence length="154" mass="17271">MARALMSALFLCCVAPLQAAEPLDAFPAEVDGKRRHVIELPKVVDESRFMVELVPGKSSVADCNLRSFRAPLQRQVLPGWGYPYFVLADLKPTQGPRKVCAPGSESRRFIRVRGDGLILPYTSSQPLVVYLPEDVQLKYRVWRADKNLSDARSQ</sequence>
<proteinExistence type="inferred from homology"/>
<organism evidence="3 4">
    <name type="scientific">Microbulbifer echini</name>
    <dbReference type="NCBI Taxonomy" id="1529067"/>
    <lineage>
        <taxon>Bacteria</taxon>
        <taxon>Pseudomonadati</taxon>
        <taxon>Pseudomonadota</taxon>
        <taxon>Gammaproteobacteria</taxon>
        <taxon>Cellvibrionales</taxon>
        <taxon>Microbulbiferaceae</taxon>
        <taxon>Microbulbifer</taxon>
    </lineage>
</organism>
<dbReference type="PANTHER" id="PTHR35890:SF3">
    <property type="entry name" value="ECOTIN"/>
    <property type="match status" value="1"/>
</dbReference>
<name>A0ABV4NJL3_9GAMM</name>
<dbReference type="InterPro" id="IPR036198">
    <property type="entry name" value="Ecotin_sf"/>
</dbReference>
<reference evidence="3 4" key="1">
    <citation type="submission" date="2024-08" db="EMBL/GenBank/DDBJ databases">
        <authorList>
            <person name="Ishaq N."/>
        </authorList>
    </citation>
    <scope>NUCLEOTIDE SEQUENCE [LARGE SCALE GENOMIC DNA]</scope>
    <source>
        <strain evidence="3 4">JCM 30400</strain>
    </source>
</reference>
<keyword evidence="4" id="KW-1185">Reference proteome</keyword>
<evidence type="ECO:0000256" key="2">
    <source>
        <dbReference type="SAM" id="SignalP"/>
    </source>
</evidence>
<feature type="signal peptide" evidence="2">
    <location>
        <begin position="1"/>
        <end position="19"/>
    </location>
</feature>
<evidence type="ECO:0000256" key="1">
    <source>
        <dbReference type="ARBA" id="ARBA00010558"/>
    </source>
</evidence>
<dbReference type="Pfam" id="PF03974">
    <property type="entry name" value="Ecotin"/>
    <property type="match status" value="1"/>
</dbReference>
<dbReference type="SUPFAM" id="SSF49772">
    <property type="entry name" value="Ecotin, trypsin inhibitor"/>
    <property type="match status" value="1"/>
</dbReference>
<dbReference type="RefSeq" id="WP_371842495.1">
    <property type="nucleotide sequence ID" value="NZ_JBGMEL010000002.1"/>
</dbReference>
<dbReference type="PANTHER" id="PTHR35890">
    <property type="match status" value="1"/>
</dbReference>
<dbReference type="EMBL" id="JBGMEL010000002">
    <property type="protein sequence ID" value="MFA0789419.1"/>
    <property type="molecule type" value="Genomic_DNA"/>
</dbReference>
<protein>
    <submittedName>
        <fullName evidence="3">Ecotin family protein</fullName>
    </submittedName>
</protein>
<evidence type="ECO:0000313" key="4">
    <source>
        <dbReference type="Proteomes" id="UP001569414"/>
    </source>
</evidence>
<keyword evidence="2" id="KW-0732">Signal</keyword>
<feature type="chain" id="PRO_5046475977" evidence="2">
    <location>
        <begin position="20"/>
        <end position="154"/>
    </location>
</feature>
<dbReference type="InterPro" id="IPR005658">
    <property type="entry name" value="Prot_inh_ecotin"/>
</dbReference>
<dbReference type="Gene3D" id="2.60.40.550">
    <property type="entry name" value="Ecotin"/>
    <property type="match status" value="1"/>
</dbReference>
<dbReference type="Proteomes" id="UP001569414">
    <property type="component" value="Unassembled WGS sequence"/>
</dbReference>
<evidence type="ECO:0000313" key="3">
    <source>
        <dbReference type="EMBL" id="MFA0789419.1"/>
    </source>
</evidence>
<gene>
    <name evidence="3" type="ORF">ACCI51_02605</name>
</gene>
<accession>A0ABV4NJL3</accession>
<comment type="caution">
    <text evidence="3">The sequence shown here is derived from an EMBL/GenBank/DDBJ whole genome shotgun (WGS) entry which is preliminary data.</text>
</comment>